<name>A0ABY6D5Y4_9BACT</name>
<dbReference type="InterPro" id="IPR001763">
    <property type="entry name" value="Rhodanese-like_dom"/>
</dbReference>
<protein>
    <submittedName>
        <fullName evidence="2">Rhodanese-like domain-containing protein</fullName>
    </submittedName>
</protein>
<organism evidence="2 3">
    <name type="scientific">Reichenbachiella carrageenanivorans</name>
    <dbReference type="NCBI Taxonomy" id="2979869"/>
    <lineage>
        <taxon>Bacteria</taxon>
        <taxon>Pseudomonadati</taxon>
        <taxon>Bacteroidota</taxon>
        <taxon>Cytophagia</taxon>
        <taxon>Cytophagales</taxon>
        <taxon>Reichenbachiellaceae</taxon>
        <taxon>Reichenbachiella</taxon>
    </lineage>
</organism>
<dbReference type="InterPro" id="IPR036873">
    <property type="entry name" value="Rhodanese-like_dom_sf"/>
</dbReference>
<dbReference type="Gene3D" id="3.40.250.10">
    <property type="entry name" value="Rhodanese-like domain"/>
    <property type="match status" value="1"/>
</dbReference>
<accession>A0ABY6D5Y4</accession>
<dbReference type="Pfam" id="PF00581">
    <property type="entry name" value="Rhodanese"/>
    <property type="match status" value="1"/>
</dbReference>
<dbReference type="RefSeq" id="WP_263052983.1">
    <property type="nucleotide sequence ID" value="NZ_CP106735.1"/>
</dbReference>
<evidence type="ECO:0000259" key="1">
    <source>
        <dbReference type="PROSITE" id="PS50206"/>
    </source>
</evidence>
<dbReference type="InterPro" id="IPR050229">
    <property type="entry name" value="GlpE_sulfurtransferase"/>
</dbReference>
<reference evidence="2" key="1">
    <citation type="submission" date="2022-10" db="EMBL/GenBank/DDBJ databases">
        <title>Comparative genomics and taxonomic characterization of three novel marine species of genus Reichenbachiella exhibiting antioxidant and polysaccharide degradation activities.</title>
        <authorList>
            <person name="Muhammad N."/>
            <person name="Lee Y.-J."/>
            <person name="Ko J."/>
            <person name="Kim S.-G."/>
        </authorList>
    </citation>
    <scope>NUCLEOTIDE SEQUENCE</scope>
    <source>
        <strain evidence="2">Wsw4-B4</strain>
    </source>
</reference>
<dbReference type="EMBL" id="CP106735">
    <property type="protein sequence ID" value="UXX81259.1"/>
    <property type="molecule type" value="Genomic_DNA"/>
</dbReference>
<dbReference type="SMART" id="SM00450">
    <property type="entry name" value="RHOD"/>
    <property type="match status" value="1"/>
</dbReference>
<sequence length="104" mass="11809">MYENIDEIEFAEKFEADDNAVLLDVRTQEEYDGGFIAGCELMDIFQPDFKSKLEGLDKSKNYYVYCRSGNRSGQACGLMAQMGFTGQLYNLDGGILGWTQDLEY</sequence>
<keyword evidence="3" id="KW-1185">Reference proteome</keyword>
<dbReference type="SUPFAM" id="SSF52821">
    <property type="entry name" value="Rhodanese/Cell cycle control phosphatase"/>
    <property type="match status" value="1"/>
</dbReference>
<proteinExistence type="predicted"/>
<evidence type="ECO:0000313" key="3">
    <source>
        <dbReference type="Proteomes" id="UP001062165"/>
    </source>
</evidence>
<feature type="domain" description="Rhodanese" evidence="1">
    <location>
        <begin position="16"/>
        <end position="103"/>
    </location>
</feature>
<gene>
    <name evidence="2" type="ORF">N7E81_09140</name>
</gene>
<dbReference type="PANTHER" id="PTHR43031:SF16">
    <property type="entry name" value="OXIDOREDUCTASE"/>
    <property type="match status" value="1"/>
</dbReference>
<dbReference type="Proteomes" id="UP001062165">
    <property type="component" value="Chromosome"/>
</dbReference>
<dbReference type="CDD" id="cd00158">
    <property type="entry name" value="RHOD"/>
    <property type="match status" value="1"/>
</dbReference>
<evidence type="ECO:0000313" key="2">
    <source>
        <dbReference type="EMBL" id="UXX81259.1"/>
    </source>
</evidence>
<dbReference type="PROSITE" id="PS50206">
    <property type="entry name" value="RHODANESE_3"/>
    <property type="match status" value="1"/>
</dbReference>
<dbReference type="PANTHER" id="PTHR43031">
    <property type="entry name" value="FAD-DEPENDENT OXIDOREDUCTASE"/>
    <property type="match status" value="1"/>
</dbReference>